<sequence>MQQVRAGAVLADANGWYWSYINAMVYPALILIIALIHFGFVLFVIAGGLLAFHWPSLIWGHFLCAVYGVSIMLIGWRCPLTELEVWLRQQKGESIVAGEWEFLRHYIWSHLGLDGNEWFITAALLLALLLFNFQAYQAVAFWS</sequence>
<dbReference type="Pfam" id="PF10861">
    <property type="entry name" value="DUF2784"/>
    <property type="match status" value="1"/>
</dbReference>
<keyword evidence="1" id="KW-1133">Transmembrane helix</keyword>
<evidence type="ECO:0000313" key="3">
    <source>
        <dbReference type="Proteomes" id="UP001178354"/>
    </source>
</evidence>
<gene>
    <name evidence="2" type="ORF">Q8A57_07880</name>
</gene>
<evidence type="ECO:0000256" key="1">
    <source>
        <dbReference type="SAM" id="Phobius"/>
    </source>
</evidence>
<accession>A0AAW8B4R1</accession>
<organism evidence="2 3">
    <name type="scientific">Porticoccus litoralis</name>
    <dbReference type="NCBI Taxonomy" id="434086"/>
    <lineage>
        <taxon>Bacteria</taxon>
        <taxon>Pseudomonadati</taxon>
        <taxon>Pseudomonadota</taxon>
        <taxon>Gammaproteobacteria</taxon>
        <taxon>Cellvibrionales</taxon>
        <taxon>Porticoccaceae</taxon>
        <taxon>Porticoccus</taxon>
    </lineage>
</organism>
<keyword evidence="1" id="KW-0812">Transmembrane</keyword>
<dbReference type="InterPro" id="IPR021218">
    <property type="entry name" value="DUF2784"/>
</dbReference>
<keyword evidence="1" id="KW-0472">Membrane</keyword>
<proteinExistence type="predicted"/>
<feature type="transmembrane region" description="Helical" evidence="1">
    <location>
        <begin position="118"/>
        <end position="142"/>
    </location>
</feature>
<feature type="transmembrane region" description="Helical" evidence="1">
    <location>
        <begin position="57"/>
        <end position="76"/>
    </location>
</feature>
<reference evidence="2" key="2">
    <citation type="submission" date="2023-08" db="EMBL/GenBank/DDBJ databases">
        <authorList>
            <person name="Luo J."/>
        </authorList>
    </citation>
    <scope>NUCLEOTIDE SEQUENCE</scope>
    <source>
        <strain evidence="2">DSM 25064</strain>
    </source>
</reference>
<dbReference type="AlphaFoldDB" id="A0AAW8B4R1"/>
<feature type="transmembrane region" description="Helical" evidence="1">
    <location>
        <begin position="24"/>
        <end position="50"/>
    </location>
</feature>
<protein>
    <submittedName>
        <fullName evidence="2">DUF2784 domain-containing protein</fullName>
    </submittedName>
</protein>
<dbReference type="Proteomes" id="UP001178354">
    <property type="component" value="Unassembled WGS sequence"/>
</dbReference>
<evidence type="ECO:0000313" key="2">
    <source>
        <dbReference type="EMBL" id="MDP1520882.1"/>
    </source>
</evidence>
<name>A0AAW8B4R1_9GAMM</name>
<comment type="caution">
    <text evidence="2">The sequence shown here is derived from an EMBL/GenBank/DDBJ whole genome shotgun (WGS) entry which is preliminary data.</text>
</comment>
<dbReference type="EMBL" id="JAUUUU010000003">
    <property type="protein sequence ID" value="MDP1520882.1"/>
    <property type="molecule type" value="Genomic_DNA"/>
</dbReference>
<reference evidence="2" key="1">
    <citation type="journal article" date="2010" name="Int. J. Syst. Evol. Microbiol.">
        <title>Porticoccus litoralis gen. nov., sp. nov., a gammaproteobacterium isolated from the Yellow Sea.</title>
        <authorList>
            <person name="Oh H.M."/>
            <person name="Kim H."/>
            <person name="Kim K.M."/>
            <person name="Min G.S."/>
            <person name="Cho J.C."/>
        </authorList>
    </citation>
    <scope>NUCLEOTIDE SEQUENCE</scope>
    <source>
        <strain evidence="2">DSM 25064</strain>
    </source>
</reference>
<dbReference type="RefSeq" id="WP_305170469.1">
    <property type="nucleotide sequence ID" value="NZ_JAUUUU010000003.1"/>
</dbReference>
<keyword evidence="3" id="KW-1185">Reference proteome</keyword>